<keyword evidence="2" id="KW-1003">Cell membrane</keyword>
<feature type="transmembrane region" description="Helical" evidence="8">
    <location>
        <begin position="153"/>
        <end position="172"/>
    </location>
</feature>
<keyword evidence="6 8" id="KW-0472">Membrane</keyword>
<dbReference type="GO" id="GO:0005886">
    <property type="term" value="C:plasma membrane"/>
    <property type="evidence" value="ECO:0007669"/>
    <property type="project" value="UniProtKB-SubCell"/>
</dbReference>
<dbReference type="PANTHER" id="PTHR22926">
    <property type="entry name" value="PHOSPHO-N-ACETYLMURAMOYL-PENTAPEPTIDE-TRANSFERASE"/>
    <property type="match status" value="1"/>
</dbReference>
<feature type="transmembrane region" description="Helical" evidence="8">
    <location>
        <begin position="178"/>
        <end position="197"/>
    </location>
</feature>
<proteinExistence type="predicted"/>
<feature type="binding site" evidence="7">
    <location>
        <position position="145"/>
    </location>
    <ligand>
        <name>Mg(2+)</name>
        <dbReference type="ChEBI" id="CHEBI:18420"/>
    </ligand>
</feature>
<feature type="transmembrane region" description="Helical" evidence="8">
    <location>
        <begin position="204"/>
        <end position="223"/>
    </location>
</feature>
<dbReference type="GO" id="GO:0071555">
    <property type="term" value="P:cell wall organization"/>
    <property type="evidence" value="ECO:0007669"/>
    <property type="project" value="TreeGrafter"/>
</dbReference>
<evidence type="ECO:0000256" key="1">
    <source>
        <dbReference type="ARBA" id="ARBA00004651"/>
    </source>
</evidence>
<dbReference type="GO" id="GO:0009103">
    <property type="term" value="P:lipopolysaccharide biosynthetic process"/>
    <property type="evidence" value="ECO:0007669"/>
    <property type="project" value="TreeGrafter"/>
</dbReference>
<dbReference type="Proteomes" id="UP000198833">
    <property type="component" value="Unassembled WGS sequence"/>
</dbReference>
<protein>
    <submittedName>
        <fullName evidence="9">UDP-GlcNAc:undecaprenyl-phosphate GlcNAc-1-phosphate transferase</fullName>
    </submittedName>
</protein>
<keyword evidence="4 8" id="KW-0812">Transmembrane</keyword>
<dbReference type="OrthoDB" id="9783652at2"/>
<feature type="transmembrane region" description="Helical" evidence="8">
    <location>
        <begin position="67"/>
        <end position="88"/>
    </location>
</feature>
<dbReference type="Pfam" id="PF00953">
    <property type="entry name" value="Glycos_transf_4"/>
    <property type="match status" value="1"/>
</dbReference>
<dbReference type="STRING" id="89093.SAMN04488558_105153"/>
<accession>A0A1H9DJ08</accession>
<evidence type="ECO:0000256" key="5">
    <source>
        <dbReference type="ARBA" id="ARBA00022989"/>
    </source>
</evidence>
<feature type="transmembrane region" description="Helical" evidence="8">
    <location>
        <begin position="308"/>
        <end position="328"/>
    </location>
</feature>
<evidence type="ECO:0000256" key="2">
    <source>
        <dbReference type="ARBA" id="ARBA00022475"/>
    </source>
</evidence>
<feature type="transmembrane region" description="Helical" evidence="8">
    <location>
        <begin position="123"/>
        <end position="141"/>
    </location>
</feature>
<feature type="transmembrane region" description="Helical" evidence="8">
    <location>
        <begin position="284"/>
        <end position="302"/>
    </location>
</feature>
<evidence type="ECO:0000256" key="4">
    <source>
        <dbReference type="ARBA" id="ARBA00022692"/>
    </source>
</evidence>
<reference evidence="9 10" key="1">
    <citation type="submission" date="2016-10" db="EMBL/GenBank/DDBJ databases">
        <authorList>
            <person name="de Groot N.N."/>
        </authorList>
    </citation>
    <scope>NUCLEOTIDE SEQUENCE [LARGE SCALE GENOMIC DNA]</scope>
    <source>
        <strain evidence="9 10">DSM 15695</strain>
    </source>
</reference>
<sequence length="335" mass="37920">MNYGLKILLTAIYTLLSSSLLTYLLWKYLHHRNKQHPPTFGGLAIFISFWTGFFALFPTLIGHTSQSYIFLSSLVVLITGIFDDYLVLKPWQKSLGILLAANMVYFLTEVEFSSILLPNLSPLVFRFISYILTILWIYFVTNAVNLLDGVDGLAGSVSLTSLFILALTSLLFSSSIRLAFLMLLLLLFLAILGFLPFNWSPARIYLGDTGALFIGFMYAALSVTHLKNASFFTMILPVFVYVVPLFDTSYAIFRRLITGQSIVQRDQDHVHHRLTRMGYSNPKIVGIMVGITIVFAILAISAQQFRAYRSWIMGATLMIILGLSWWMYRLGQDKP</sequence>
<dbReference type="InterPro" id="IPR000715">
    <property type="entry name" value="Glycosyl_transferase_4"/>
</dbReference>
<dbReference type="EMBL" id="FOEN01000005">
    <property type="protein sequence ID" value="SEQ13307.1"/>
    <property type="molecule type" value="Genomic_DNA"/>
</dbReference>
<dbReference type="CDD" id="cd06853">
    <property type="entry name" value="GT_WecA_like"/>
    <property type="match status" value="1"/>
</dbReference>
<keyword evidence="5 8" id="KW-1133">Transmembrane helix</keyword>
<evidence type="ECO:0000256" key="7">
    <source>
        <dbReference type="PIRSR" id="PIRSR600715-1"/>
    </source>
</evidence>
<keyword evidence="10" id="KW-1185">Reference proteome</keyword>
<feature type="transmembrane region" description="Helical" evidence="8">
    <location>
        <begin position="229"/>
        <end position="246"/>
    </location>
</feature>
<evidence type="ECO:0000313" key="9">
    <source>
        <dbReference type="EMBL" id="SEQ13307.1"/>
    </source>
</evidence>
<dbReference type="AlphaFoldDB" id="A0A1H9DJ08"/>
<dbReference type="GO" id="GO:0046872">
    <property type="term" value="F:metal ion binding"/>
    <property type="evidence" value="ECO:0007669"/>
    <property type="project" value="UniProtKB-KW"/>
</dbReference>
<evidence type="ECO:0000256" key="8">
    <source>
        <dbReference type="SAM" id="Phobius"/>
    </source>
</evidence>
<feature type="transmembrane region" description="Helical" evidence="8">
    <location>
        <begin position="38"/>
        <end position="61"/>
    </location>
</feature>
<keyword evidence="7" id="KW-0479">Metal-binding</keyword>
<keyword evidence="7" id="KW-0460">Magnesium</keyword>
<comment type="subcellular location">
    <subcellularLocation>
        <location evidence="1">Cell membrane</location>
        <topology evidence="1">Multi-pass membrane protein</topology>
    </subcellularLocation>
</comment>
<evidence type="ECO:0000313" key="10">
    <source>
        <dbReference type="Proteomes" id="UP000198833"/>
    </source>
</evidence>
<feature type="transmembrane region" description="Helical" evidence="8">
    <location>
        <begin position="6"/>
        <end position="26"/>
    </location>
</feature>
<gene>
    <name evidence="9" type="ORF">SAMN04488558_105153</name>
</gene>
<dbReference type="PANTHER" id="PTHR22926:SF3">
    <property type="entry name" value="UNDECAPRENYL-PHOSPHATE ALPHA-N-ACETYLGLUCOSAMINYL 1-PHOSPHATE TRANSFERASE"/>
    <property type="match status" value="1"/>
</dbReference>
<dbReference type="RefSeq" id="WP_092571717.1">
    <property type="nucleotide sequence ID" value="NZ_FOEN01000005.1"/>
</dbReference>
<dbReference type="GO" id="GO:0044038">
    <property type="term" value="P:cell wall macromolecule biosynthetic process"/>
    <property type="evidence" value="ECO:0007669"/>
    <property type="project" value="TreeGrafter"/>
</dbReference>
<organism evidence="9 10">
    <name type="scientific">Ignavigranum ruoffiae</name>
    <dbReference type="NCBI Taxonomy" id="89093"/>
    <lineage>
        <taxon>Bacteria</taxon>
        <taxon>Bacillati</taxon>
        <taxon>Bacillota</taxon>
        <taxon>Bacilli</taxon>
        <taxon>Lactobacillales</taxon>
        <taxon>Aerococcaceae</taxon>
        <taxon>Ignavigranum</taxon>
    </lineage>
</organism>
<feature type="binding site" evidence="7">
    <location>
        <position position="208"/>
    </location>
    <ligand>
        <name>Mg(2+)</name>
        <dbReference type="ChEBI" id="CHEBI:18420"/>
    </ligand>
</feature>
<keyword evidence="3 9" id="KW-0808">Transferase</keyword>
<name>A0A1H9DJ08_9LACT</name>
<evidence type="ECO:0000256" key="3">
    <source>
        <dbReference type="ARBA" id="ARBA00022679"/>
    </source>
</evidence>
<comment type="cofactor">
    <cofactor evidence="7">
        <name>Mg(2+)</name>
        <dbReference type="ChEBI" id="CHEBI:18420"/>
    </cofactor>
</comment>
<dbReference type="GO" id="GO:0016780">
    <property type="term" value="F:phosphotransferase activity, for other substituted phosphate groups"/>
    <property type="evidence" value="ECO:0007669"/>
    <property type="project" value="InterPro"/>
</dbReference>
<evidence type="ECO:0000256" key="6">
    <source>
        <dbReference type="ARBA" id="ARBA00023136"/>
    </source>
</evidence>
<feature type="transmembrane region" description="Helical" evidence="8">
    <location>
        <begin position="95"/>
        <end position="117"/>
    </location>
</feature>